<reference evidence="6" key="1">
    <citation type="submission" date="2020-05" db="EMBL/GenBank/DDBJ databases">
        <authorList>
            <person name="Chiriac C."/>
            <person name="Salcher M."/>
            <person name="Ghai R."/>
            <person name="Kavagutti S V."/>
        </authorList>
    </citation>
    <scope>NUCLEOTIDE SEQUENCE</scope>
</reference>
<evidence type="ECO:0000256" key="2">
    <source>
        <dbReference type="ARBA" id="ARBA00023002"/>
    </source>
</evidence>
<proteinExistence type="inferred from homology"/>
<dbReference type="HAMAP" id="MF_00394">
    <property type="entry name" value="NAD_Glyc3P_dehydrog"/>
    <property type="match status" value="1"/>
</dbReference>
<dbReference type="PRINTS" id="PR00077">
    <property type="entry name" value="GPDHDRGNASE"/>
</dbReference>
<dbReference type="NCBIfam" id="NF000940">
    <property type="entry name" value="PRK00094.1-2"/>
    <property type="match status" value="1"/>
</dbReference>
<dbReference type="FunFam" id="1.10.1040.10:FF:000001">
    <property type="entry name" value="Glycerol-3-phosphate dehydrogenase [NAD(P)+]"/>
    <property type="match status" value="1"/>
</dbReference>
<dbReference type="InterPro" id="IPR036291">
    <property type="entry name" value="NAD(P)-bd_dom_sf"/>
</dbReference>
<keyword evidence="3" id="KW-0520">NAD</keyword>
<dbReference type="GO" id="GO:0046168">
    <property type="term" value="P:glycerol-3-phosphate catabolic process"/>
    <property type="evidence" value="ECO:0007669"/>
    <property type="project" value="InterPro"/>
</dbReference>
<dbReference type="FunFam" id="3.40.50.720:FF:000019">
    <property type="entry name" value="Glycerol-3-phosphate dehydrogenase [NAD(P)+]"/>
    <property type="match status" value="1"/>
</dbReference>
<dbReference type="SUPFAM" id="SSF51735">
    <property type="entry name" value="NAD(P)-binding Rossmann-fold domains"/>
    <property type="match status" value="1"/>
</dbReference>
<dbReference type="PIRSF" id="PIRSF000114">
    <property type="entry name" value="Glycerol-3-P_dh"/>
    <property type="match status" value="1"/>
</dbReference>
<dbReference type="GO" id="GO:0005829">
    <property type="term" value="C:cytosol"/>
    <property type="evidence" value="ECO:0007669"/>
    <property type="project" value="TreeGrafter"/>
</dbReference>
<evidence type="ECO:0000313" key="6">
    <source>
        <dbReference type="EMBL" id="CAB4345557.1"/>
    </source>
</evidence>
<evidence type="ECO:0000259" key="5">
    <source>
        <dbReference type="Pfam" id="PF07479"/>
    </source>
</evidence>
<sequence length="339" mass="35882">MRVAVMGAGSWGSVFSMILSDAGCDVSLWARSSAIADDINSTHINHAYFPELTLPKSILATTNPDQALTDADLVVLAMPAQTLRSNLSAWSLSIPNEAVLVSLIKGVELGTAERMTEVIAEVAKADTDRVAVVSGPNLAHEIADREPSATTVACSNEDFARRIQDACTTDYFRPYYTTDVVGVEIAGAVKNVIALANGMAVGLGYGENSQSALMTRGLAEMSRLGVALGANPLTFAGLAGVGDLIATCQSPLSRNRTIGVYLGEGKTIDQAQTLTKTTSEGVKSCQSILDLANRHGVEMPITEQVVNVIHHGTSAEKVLKAFMSRPTTAEEGQEQMEHM</sequence>
<dbReference type="GO" id="GO:0047952">
    <property type="term" value="F:glycerol-3-phosphate dehydrogenase [NAD(P)+] activity"/>
    <property type="evidence" value="ECO:0007669"/>
    <property type="project" value="TreeGrafter"/>
</dbReference>
<dbReference type="PANTHER" id="PTHR11728">
    <property type="entry name" value="GLYCEROL-3-PHOSPHATE DEHYDROGENASE"/>
    <property type="match status" value="1"/>
</dbReference>
<dbReference type="InterPro" id="IPR013328">
    <property type="entry name" value="6PGD_dom2"/>
</dbReference>
<dbReference type="InterPro" id="IPR006168">
    <property type="entry name" value="G3P_DH_NAD-dep"/>
</dbReference>
<protein>
    <submittedName>
        <fullName evidence="6">Unannotated protein</fullName>
    </submittedName>
</protein>
<evidence type="ECO:0000256" key="1">
    <source>
        <dbReference type="ARBA" id="ARBA00011009"/>
    </source>
</evidence>
<keyword evidence="2" id="KW-0560">Oxidoreductase</keyword>
<dbReference type="InterPro" id="IPR006109">
    <property type="entry name" value="G3P_DH_NAD-dep_C"/>
</dbReference>
<evidence type="ECO:0000256" key="3">
    <source>
        <dbReference type="ARBA" id="ARBA00023027"/>
    </source>
</evidence>
<accession>A0A6J5ZXK4</accession>
<dbReference type="SUPFAM" id="SSF48179">
    <property type="entry name" value="6-phosphogluconate dehydrogenase C-terminal domain-like"/>
    <property type="match status" value="1"/>
</dbReference>
<gene>
    <name evidence="6" type="ORF">UFOPK3406_01532</name>
</gene>
<dbReference type="AlphaFoldDB" id="A0A6J5ZXK4"/>
<organism evidence="6">
    <name type="scientific">freshwater metagenome</name>
    <dbReference type="NCBI Taxonomy" id="449393"/>
    <lineage>
        <taxon>unclassified sequences</taxon>
        <taxon>metagenomes</taxon>
        <taxon>ecological metagenomes</taxon>
    </lineage>
</organism>
<dbReference type="GO" id="GO:0051287">
    <property type="term" value="F:NAD binding"/>
    <property type="evidence" value="ECO:0007669"/>
    <property type="project" value="InterPro"/>
</dbReference>
<dbReference type="PANTHER" id="PTHR11728:SF1">
    <property type="entry name" value="GLYCEROL-3-PHOSPHATE DEHYDROGENASE [NAD(+)] 2, CHLOROPLASTIC"/>
    <property type="match status" value="1"/>
</dbReference>
<dbReference type="NCBIfam" id="NF000942">
    <property type="entry name" value="PRK00094.1-4"/>
    <property type="match status" value="1"/>
</dbReference>
<feature type="domain" description="Glycerol-3-phosphate dehydrogenase NAD-dependent N-terminal" evidence="4">
    <location>
        <begin position="3"/>
        <end position="159"/>
    </location>
</feature>
<feature type="domain" description="Glycerol-3-phosphate dehydrogenase NAD-dependent C-terminal" evidence="5">
    <location>
        <begin position="179"/>
        <end position="319"/>
    </location>
</feature>
<comment type="similarity">
    <text evidence="1">Belongs to the NAD-dependent glycerol-3-phosphate dehydrogenase family.</text>
</comment>
<dbReference type="InterPro" id="IPR008927">
    <property type="entry name" value="6-PGluconate_DH-like_C_sf"/>
</dbReference>
<dbReference type="Pfam" id="PF01210">
    <property type="entry name" value="NAD_Gly3P_dh_N"/>
    <property type="match status" value="1"/>
</dbReference>
<dbReference type="InterPro" id="IPR011128">
    <property type="entry name" value="G3P_DH_NAD-dep_N"/>
</dbReference>
<name>A0A6J5ZXK4_9ZZZZ</name>
<dbReference type="PROSITE" id="PS00957">
    <property type="entry name" value="NAD_G3PDH"/>
    <property type="match status" value="1"/>
</dbReference>
<dbReference type="Pfam" id="PF07479">
    <property type="entry name" value="NAD_Gly3P_dh_C"/>
    <property type="match status" value="1"/>
</dbReference>
<dbReference type="Gene3D" id="1.10.1040.10">
    <property type="entry name" value="N-(1-d-carboxylethyl)-l-norvaline Dehydrogenase, domain 2"/>
    <property type="match status" value="1"/>
</dbReference>
<evidence type="ECO:0000259" key="4">
    <source>
        <dbReference type="Pfam" id="PF01210"/>
    </source>
</evidence>
<dbReference type="GO" id="GO:0005975">
    <property type="term" value="P:carbohydrate metabolic process"/>
    <property type="evidence" value="ECO:0007669"/>
    <property type="project" value="InterPro"/>
</dbReference>
<dbReference type="Gene3D" id="3.40.50.720">
    <property type="entry name" value="NAD(P)-binding Rossmann-like Domain"/>
    <property type="match status" value="1"/>
</dbReference>
<dbReference type="EMBL" id="CAESAI010000083">
    <property type="protein sequence ID" value="CAB4345557.1"/>
    <property type="molecule type" value="Genomic_DNA"/>
</dbReference>